<organism evidence="1 2">
    <name type="scientific">Pluteus cervinus</name>
    <dbReference type="NCBI Taxonomy" id="181527"/>
    <lineage>
        <taxon>Eukaryota</taxon>
        <taxon>Fungi</taxon>
        <taxon>Dikarya</taxon>
        <taxon>Basidiomycota</taxon>
        <taxon>Agaricomycotina</taxon>
        <taxon>Agaricomycetes</taxon>
        <taxon>Agaricomycetidae</taxon>
        <taxon>Agaricales</taxon>
        <taxon>Pluteineae</taxon>
        <taxon>Pluteaceae</taxon>
        <taxon>Pluteus</taxon>
    </lineage>
</organism>
<keyword evidence="2" id="KW-1185">Reference proteome</keyword>
<sequence length="726" mass="82000">MCLSQMYRIRHLRLMDVAVYDEDEELLTQAAPVLTSFELNGTHLPSTPIFSGINPHLQHLRIHTTPFAIPSPLITPIMTTLRMVRCCEPLHGDHLINLLSALPNLTELALVLCFTASDDVISPPRCLSLPTLQVLSLTEGRYEIVFGLLRCLDISQTATSVIWPGEFGYLGDLTDADLNNFWTNFNLFLHEAQIPIRRLEFDKHSTGCDVTISSSLSQHRYTLEFPRQNLDDHTRARFISTIPLIDLETLITNDLPEGTLDYITALTKLRTITVTRHAAWTFIKAFSPESKHAPEAMPFPAVKALTLCHAWVEDDDIIGWSLLEDILDIRRKAGLSLDRLVFVECFDFKIFTHAQEYNGSVFSQEADFDTRFVVSWVCRHWRDTALADSTLWTVISKVDVHADLVQELLNRSQNSSLSVDLQEPLVYTSKLCLSQLSRIRHLRLATLPNSSEVEDRLVRPAPLITSLELVNIYLPSAPLFSEVHPHLRHVILEDVPFLTPSPSISLIISTLRIVNPSEFIEVEYLVGLLPYFRSLTELALVLCFDHSSAIVPPLQRIALPTLQVLSVTDREYMTIFGFLTCLDVPQAAITVIWPGALGEWMTHFEMNQFLTGIHLYSHESKSPLLIRHLKLDRDAGDCTIDISSSPSHHRHSFSFPKQDLDGRFTHKFLTWAIPLDNIETLVINDLPEDTLNSIIGSTTLNSLTVSGEEASWKCILALDFEPVHAT</sequence>
<dbReference type="Proteomes" id="UP000308600">
    <property type="component" value="Unassembled WGS sequence"/>
</dbReference>
<accession>A0ACD2ZY58</accession>
<proteinExistence type="predicted"/>
<feature type="non-terminal residue" evidence="1">
    <location>
        <position position="726"/>
    </location>
</feature>
<reference evidence="1 2" key="1">
    <citation type="journal article" date="2019" name="Nat. Ecol. Evol.">
        <title>Megaphylogeny resolves global patterns of mushroom evolution.</title>
        <authorList>
            <person name="Varga T."/>
            <person name="Krizsan K."/>
            <person name="Foldi C."/>
            <person name="Dima B."/>
            <person name="Sanchez-Garcia M."/>
            <person name="Sanchez-Ramirez S."/>
            <person name="Szollosi G.J."/>
            <person name="Szarkandi J.G."/>
            <person name="Papp V."/>
            <person name="Albert L."/>
            <person name="Andreopoulos W."/>
            <person name="Angelini C."/>
            <person name="Antonin V."/>
            <person name="Barry K.W."/>
            <person name="Bougher N.L."/>
            <person name="Buchanan P."/>
            <person name="Buyck B."/>
            <person name="Bense V."/>
            <person name="Catcheside P."/>
            <person name="Chovatia M."/>
            <person name="Cooper J."/>
            <person name="Damon W."/>
            <person name="Desjardin D."/>
            <person name="Finy P."/>
            <person name="Geml J."/>
            <person name="Haridas S."/>
            <person name="Hughes K."/>
            <person name="Justo A."/>
            <person name="Karasinski D."/>
            <person name="Kautmanova I."/>
            <person name="Kiss B."/>
            <person name="Kocsube S."/>
            <person name="Kotiranta H."/>
            <person name="LaButti K.M."/>
            <person name="Lechner B.E."/>
            <person name="Liimatainen K."/>
            <person name="Lipzen A."/>
            <person name="Lukacs Z."/>
            <person name="Mihaltcheva S."/>
            <person name="Morgado L.N."/>
            <person name="Niskanen T."/>
            <person name="Noordeloos M.E."/>
            <person name="Ohm R.A."/>
            <person name="Ortiz-Santana B."/>
            <person name="Ovrebo C."/>
            <person name="Racz N."/>
            <person name="Riley R."/>
            <person name="Savchenko A."/>
            <person name="Shiryaev A."/>
            <person name="Soop K."/>
            <person name="Spirin V."/>
            <person name="Szebenyi C."/>
            <person name="Tomsovsky M."/>
            <person name="Tulloss R.E."/>
            <person name="Uehling J."/>
            <person name="Grigoriev I.V."/>
            <person name="Vagvolgyi C."/>
            <person name="Papp T."/>
            <person name="Martin F.M."/>
            <person name="Miettinen O."/>
            <person name="Hibbett D.S."/>
            <person name="Nagy L.G."/>
        </authorList>
    </citation>
    <scope>NUCLEOTIDE SEQUENCE [LARGE SCALE GENOMIC DNA]</scope>
    <source>
        <strain evidence="1 2">NL-1719</strain>
    </source>
</reference>
<protein>
    <submittedName>
        <fullName evidence="1">Uncharacterized protein</fullName>
    </submittedName>
</protein>
<gene>
    <name evidence="1" type="ORF">BDN72DRAFT_884263</name>
</gene>
<evidence type="ECO:0000313" key="1">
    <source>
        <dbReference type="EMBL" id="TFK58272.1"/>
    </source>
</evidence>
<dbReference type="EMBL" id="ML209489">
    <property type="protein sequence ID" value="TFK58272.1"/>
    <property type="molecule type" value="Genomic_DNA"/>
</dbReference>
<name>A0ACD2ZY58_9AGAR</name>
<evidence type="ECO:0000313" key="2">
    <source>
        <dbReference type="Proteomes" id="UP000308600"/>
    </source>
</evidence>